<gene>
    <name evidence="1" type="ORF">E1301_Tti001486</name>
</gene>
<sequence>MQKKRAVAKFSVGGAPALFFLIVDSIKRKQNVMQSVKNYAKQNQASSLNQTSTQQHASQQLQQKAQCVNLEEISRDEFTAQVVLHPSASLAHHVLR</sequence>
<dbReference type="EMBL" id="SOYY01000008">
    <property type="protein sequence ID" value="KAA0717920.1"/>
    <property type="molecule type" value="Genomic_DNA"/>
</dbReference>
<comment type="caution">
    <text evidence="1">The sequence shown here is derived from an EMBL/GenBank/DDBJ whole genome shotgun (WGS) entry which is preliminary data.</text>
</comment>
<reference evidence="1 2" key="1">
    <citation type="journal article" date="2019" name="Mol. Ecol. Resour.">
        <title>Chromosome-level genome assembly of Triplophysa tibetana, a fish adapted to the harsh high-altitude environment of the Tibetan Plateau.</title>
        <authorList>
            <person name="Yang X."/>
            <person name="Liu H."/>
            <person name="Ma Z."/>
            <person name="Zou Y."/>
            <person name="Zou M."/>
            <person name="Mao Y."/>
            <person name="Li X."/>
            <person name="Wang H."/>
            <person name="Chen T."/>
            <person name="Wang W."/>
            <person name="Yang R."/>
        </authorList>
    </citation>
    <scope>NUCLEOTIDE SEQUENCE [LARGE SCALE GENOMIC DNA]</scope>
    <source>
        <strain evidence="1">TTIB1903HZAU</strain>
        <tissue evidence="1">Muscle</tissue>
    </source>
</reference>
<proteinExistence type="predicted"/>
<name>A0A5A9P7J0_9TELE</name>
<evidence type="ECO:0000313" key="2">
    <source>
        <dbReference type="Proteomes" id="UP000324632"/>
    </source>
</evidence>
<dbReference type="Proteomes" id="UP000324632">
    <property type="component" value="Chromosome 8"/>
</dbReference>
<evidence type="ECO:0000313" key="1">
    <source>
        <dbReference type="EMBL" id="KAA0717920.1"/>
    </source>
</evidence>
<protein>
    <submittedName>
        <fullName evidence="1">Uncharacterized protein</fullName>
    </submittedName>
</protein>
<accession>A0A5A9P7J0</accession>
<keyword evidence="2" id="KW-1185">Reference proteome</keyword>
<organism evidence="1 2">
    <name type="scientific">Triplophysa tibetana</name>
    <dbReference type="NCBI Taxonomy" id="1572043"/>
    <lineage>
        <taxon>Eukaryota</taxon>
        <taxon>Metazoa</taxon>
        <taxon>Chordata</taxon>
        <taxon>Craniata</taxon>
        <taxon>Vertebrata</taxon>
        <taxon>Euteleostomi</taxon>
        <taxon>Actinopterygii</taxon>
        <taxon>Neopterygii</taxon>
        <taxon>Teleostei</taxon>
        <taxon>Ostariophysi</taxon>
        <taxon>Cypriniformes</taxon>
        <taxon>Nemacheilidae</taxon>
        <taxon>Triplophysa</taxon>
    </lineage>
</organism>
<dbReference type="AlphaFoldDB" id="A0A5A9P7J0"/>